<dbReference type="PROSITE" id="PS51410">
    <property type="entry name" value="BH4_AAA_HYDROXYL_2"/>
    <property type="match status" value="1"/>
</dbReference>
<dbReference type="InterPro" id="IPR019774">
    <property type="entry name" value="Aromatic-AA_hydroxylase_C"/>
</dbReference>
<protein>
    <recommendedName>
        <fullName evidence="1">Biopterin-dependent aromatic amino acid hydroxylase family profile domain-containing protein</fullName>
    </recommendedName>
</protein>
<evidence type="ECO:0000313" key="2">
    <source>
        <dbReference type="EMBL" id="TYQ07704.1"/>
    </source>
</evidence>
<comment type="caution">
    <text evidence="2">The sequence shown here is derived from an EMBL/GenBank/DDBJ whole genome shotgun (WGS) entry which is preliminary data.</text>
</comment>
<evidence type="ECO:0000259" key="1">
    <source>
        <dbReference type="PROSITE" id="PS51410"/>
    </source>
</evidence>
<sequence length="36" mass="3642">MLGSLYSFSAEIGVPSVDDILAFIGKGIGSILNVSA</sequence>
<organism evidence="2">
    <name type="scientific">Nocardia globerula</name>
    <dbReference type="NCBI Taxonomy" id="1818"/>
    <lineage>
        <taxon>Bacteria</taxon>
        <taxon>Bacillati</taxon>
        <taxon>Actinomycetota</taxon>
        <taxon>Actinomycetes</taxon>
        <taxon>Mycobacteriales</taxon>
        <taxon>Nocardiaceae</taxon>
        <taxon>Nocardia</taxon>
    </lineage>
</organism>
<proteinExistence type="predicted"/>
<dbReference type="EMBL" id="VNIQ01000001">
    <property type="protein sequence ID" value="TYQ07704.1"/>
    <property type="molecule type" value="Genomic_DNA"/>
</dbReference>
<dbReference type="AlphaFoldDB" id="A0A652YVM4"/>
<dbReference type="GO" id="GO:0016714">
    <property type="term" value="F:oxidoreductase activity, acting on paired donors, with incorporation or reduction of molecular oxygen, reduced pteridine as one donor, and incorporation of one atom of oxygen"/>
    <property type="evidence" value="ECO:0007669"/>
    <property type="project" value="InterPro"/>
</dbReference>
<feature type="domain" description="Biopterin-dependent aromatic amino acid hydroxylase family profile" evidence="1">
    <location>
        <begin position="1"/>
        <end position="36"/>
    </location>
</feature>
<name>A0A652YVM4_NOCGL</name>
<reference evidence="2" key="1">
    <citation type="submission" date="2019-07" db="EMBL/GenBank/DDBJ databases">
        <title>Genomic Encyclopedia of Type Strains, Phase IV (KMG-IV): sequencing the most valuable type-strain genomes for metagenomic binning, comparative biology and taxonomic classification.</title>
        <authorList>
            <person name="Goeker M."/>
        </authorList>
    </citation>
    <scope>NUCLEOTIDE SEQUENCE</scope>
    <source>
        <strain evidence="2">DSM 44596</strain>
    </source>
</reference>
<gene>
    <name evidence="2" type="ORF">FNL38_10169</name>
</gene>
<accession>A0A652YVM4</accession>